<dbReference type="Pfam" id="PF03101">
    <property type="entry name" value="FAR1"/>
    <property type="match status" value="1"/>
</dbReference>
<dbReference type="InterPro" id="IPR004330">
    <property type="entry name" value="FAR1_DNA_bnd_dom"/>
</dbReference>
<evidence type="ECO:0000313" key="3">
    <source>
        <dbReference type="EMBL" id="RYR35077.1"/>
    </source>
</evidence>
<name>A0A445B8S5_ARAHY</name>
<dbReference type="AlphaFoldDB" id="A0A445B8S5"/>
<protein>
    <recommendedName>
        <fullName evidence="2">FAR1 domain-containing protein</fullName>
    </recommendedName>
</protein>
<dbReference type="PANTHER" id="PTHR47718">
    <property type="entry name" value="OS01G0519700 PROTEIN"/>
    <property type="match status" value="1"/>
</dbReference>
<accession>A0A445B8S5</accession>
<feature type="region of interest" description="Disordered" evidence="1">
    <location>
        <begin position="1"/>
        <end position="74"/>
    </location>
</feature>
<dbReference type="PANTHER" id="PTHR47718:SF6">
    <property type="entry name" value="PROTEIN FAR1-RELATED SEQUENCE"/>
    <property type="match status" value="1"/>
</dbReference>
<feature type="compositionally biased region" description="Basic and acidic residues" evidence="1">
    <location>
        <begin position="47"/>
        <end position="60"/>
    </location>
</feature>
<gene>
    <name evidence="3" type="ORF">Ahy_A10g050202</name>
</gene>
<comment type="caution">
    <text evidence="3">The sequence shown here is derived from an EMBL/GenBank/DDBJ whole genome shotgun (WGS) entry which is preliminary data.</text>
</comment>
<proteinExistence type="predicted"/>
<evidence type="ECO:0000259" key="2">
    <source>
        <dbReference type="Pfam" id="PF03101"/>
    </source>
</evidence>
<keyword evidence="4" id="KW-1185">Reference proteome</keyword>
<evidence type="ECO:0000313" key="4">
    <source>
        <dbReference type="Proteomes" id="UP000289738"/>
    </source>
</evidence>
<feature type="compositionally biased region" description="Polar residues" evidence="1">
    <location>
        <begin position="61"/>
        <end position="74"/>
    </location>
</feature>
<reference evidence="3 4" key="1">
    <citation type="submission" date="2019-01" db="EMBL/GenBank/DDBJ databases">
        <title>Sequencing of cultivated peanut Arachis hypogaea provides insights into genome evolution and oil improvement.</title>
        <authorList>
            <person name="Chen X."/>
        </authorList>
    </citation>
    <scope>NUCLEOTIDE SEQUENCE [LARGE SCALE GENOMIC DNA]</scope>
    <source>
        <strain evidence="4">cv. Fuhuasheng</strain>
        <tissue evidence="3">Leaves</tissue>
    </source>
</reference>
<dbReference type="EMBL" id="SDMP01000010">
    <property type="protein sequence ID" value="RYR35077.1"/>
    <property type="molecule type" value="Genomic_DNA"/>
</dbReference>
<organism evidence="3 4">
    <name type="scientific">Arachis hypogaea</name>
    <name type="common">Peanut</name>
    <dbReference type="NCBI Taxonomy" id="3818"/>
    <lineage>
        <taxon>Eukaryota</taxon>
        <taxon>Viridiplantae</taxon>
        <taxon>Streptophyta</taxon>
        <taxon>Embryophyta</taxon>
        <taxon>Tracheophyta</taxon>
        <taxon>Spermatophyta</taxon>
        <taxon>Magnoliopsida</taxon>
        <taxon>eudicotyledons</taxon>
        <taxon>Gunneridae</taxon>
        <taxon>Pentapetalae</taxon>
        <taxon>rosids</taxon>
        <taxon>fabids</taxon>
        <taxon>Fabales</taxon>
        <taxon>Fabaceae</taxon>
        <taxon>Papilionoideae</taxon>
        <taxon>50 kb inversion clade</taxon>
        <taxon>dalbergioids sensu lato</taxon>
        <taxon>Dalbergieae</taxon>
        <taxon>Pterocarpus clade</taxon>
        <taxon>Arachis</taxon>
    </lineage>
</organism>
<dbReference type="Proteomes" id="UP000289738">
    <property type="component" value="Chromosome A10"/>
</dbReference>
<feature type="domain" description="FAR1" evidence="2">
    <location>
        <begin position="104"/>
        <end position="183"/>
    </location>
</feature>
<sequence>MESDSEDSSEFSGQWTNGWSTRSEDDECERIRTESGQPEKVNMTSLDTEKTSRVADDAKAQESSPSMVRSNVEPNSSNRFVAGVTVEDLALAEFDSVEEAHARYVEYARITGFAIRKGDSEKDKEGNIVRKFFFCNREGLRDKKHFERIDRQRAHKPITRTNCNARFVVHLAKGCGDKAHVHSLHEAGFQTTQIMGFFAYLAGGYRNLHFIKKDLYNYIDEAEMVESFGLENNEWIGKTYEKREHWANAYLCDKFCAGVRTTSRYEGINSTLKKFIRSGNCLLELVENLDRVVKDYRNNEFMTDFKCLYSELVMTTELESIEKVVSKVYTREIFFESRVPCSHIFCAMKELEIEVLPTRLVLRRWCKDAKSLVSFGAVPVADPEKPPRMETHENVLSEVAKLTKETEATGSQGGRNRFGRACDVHVDILDPTIVKSKGAPMGSTNARMGRRCRRCHGLRHDRRNCNARNEGPEDEVGI</sequence>
<evidence type="ECO:0000256" key="1">
    <source>
        <dbReference type="SAM" id="MobiDB-lite"/>
    </source>
</evidence>